<proteinExistence type="predicted"/>
<dbReference type="InterPro" id="IPR020476">
    <property type="entry name" value="Nudix_hydrolase"/>
</dbReference>
<protein>
    <submittedName>
        <fullName evidence="5">ADP-ribose pyrophosphatase</fullName>
    </submittedName>
</protein>
<feature type="domain" description="Nudix hydrolase" evidence="4">
    <location>
        <begin position="41"/>
        <end position="176"/>
    </location>
</feature>
<gene>
    <name evidence="5" type="ORF">UCC3521_0119</name>
</gene>
<organism evidence="5 6">
    <name type="scientific">Lactobacillus phage 3-521</name>
    <dbReference type="NCBI Taxonomy" id="2510943"/>
    <lineage>
        <taxon>Viruses</taxon>
        <taxon>Duplodnaviria</taxon>
        <taxon>Heunggongvirae</taxon>
        <taxon>Uroviricota</taxon>
        <taxon>Caudoviricetes</taxon>
        <taxon>Herelleviridae</taxon>
        <taxon>Watanabevirus</taxon>
        <taxon>Watanabevirus wv3521</taxon>
    </lineage>
</organism>
<dbReference type="PANTHER" id="PTHR11839:SF18">
    <property type="entry name" value="NUDIX HYDROLASE DOMAIN-CONTAINING PROTEIN"/>
    <property type="match status" value="1"/>
</dbReference>
<sequence>MSDEHEKVIKEVVKYQGPVFDVVTKTISTDHGTIIRDVCVHHGDSVAIAVFYQEGLVLISKEYRVGDQKETWGLPAGMMKEGETPVEAGSRELEEETGLKVAPGKFIDLGVISSSSGFVQEKVHVVSVDLGYLPLKWYAPTWDKDEFINDYNWIDYRETLDNFDNFDDEYGIYDSRFYLACAYRLNNDLADVEDELEEWEQEEDMEDDE</sequence>
<evidence type="ECO:0000256" key="2">
    <source>
        <dbReference type="ARBA" id="ARBA00022801"/>
    </source>
</evidence>
<accession>A0A4Y5FGN2</accession>
<dbReference type="GO" id="GO:0006753">
    <property type="term" value="P:nucleoside phosphate metabolic process"/>
    <property type="evidence" value="ECO:0007669"/>
    <property type="project" value="TreeGrafter"/>
</dbReference>
<dbReference type="PROSITE" id="PS51462">
    <property type="entry name" value="NUDIX"/>
    <property type="match status" value="1"/>
</dbReference>
<dbReference type="Gene3D" id="3.90.79.10">
    <property type="entry name" value="Nucleoside Triphosphate Pyrophosphohydrolase"/>
    <property type="match status" value="1"/>
</dbReference>
<dbReference type="CDD" id="cd03424">
    <property type="entry name" value="NUDIX_ADPRase_Nudt5_UGPPase_Nudt14"/>
    <property type="match status" value="1"/>
</dbReference>
<dbReference type="EMBL" id="MK504444">
    <property type="protein sequence ID" value="QBJ03657.1"/>
    <property type="molecule type" value="Genomic_DNA"/>
</dbReference>
<dbReference type="PANTHER" id="PTHR11839">
    <property type="entry name" value="UDP/ADP-SUGAR PYROPHOSPHATASE"/>
    <property type="match status" value="1"/>
</dbReference>
<dbReference type="PRINTS" id="PR00502">
    <property type="entry name" value="NUDIXFAMILY"/>
</dbReference>
<dbReference type="InterPro" id="IPR000086">
    <property type="entry name" value="NUDIX_hydrolase_dom"/>
</dbReference>
<reference evidence="5 6" key="1">
    <citation type="submission" date="2019-02" db="EMBL/GenBank/DDBJ databases">
        <title>Isolation of virulent Lactobacillus brevis phages.</title>
        <authorList>
            <person name="Feyereisen M."/>
            <person name="Mahony J."/>
            <person name="O'Sullivan T."/>
            <person name="van Sinderen D."/>
        </authorList>
    </citation>
    <scope>NUCLEOTIDE SEQUENCE [LARGE SCALE GENOMIC DNA]</scope>
</reference>
<dbReference type="SMR" id="A0A4Y5FGN2"/>
<comment type="cofactor">
    <cofactor evidence="1">
        <name>Mg(2+)</name>
        <dbReference type="ChEBI" id="CHEBI:18420"/>
    </cofactor>
</comment>
<keyword evidence="6" id="KW-1185">Reference proteome</keyword>
<name>A0A4Y5FGN2_9CAUD</name>
<evidence type="ECO:0000256" key="1">
    <source>
        <dbReference type="ARBA" id="ARBA00001946"/>
    </source>
</evidence>
<dbReference type="GO" id="GO:0016787">
    <property type="term" value="F:hydrolase activity"/>
    <property type="evidence" value="ECO:0007669"/>
    <property type="project" value="UniProtKB-KW"/>
</dbReference>
<dbReference type="InterPro" id="IPR015797">
    <property type="entry name" value="NUDIX_hydrolase-like_dom_sf"/>
</dbReference>
<dbReference type="SUPFAM" id="SSF55811">
    <property type="entry name" value="Nudix"/>
    <property type="match status" value="1"/>
</dbReference>
<evidence type="ECO:0000259" key="4">
    <source>
        <dbReference type="PROSITE" id="PS51462"/>
    </source>
</evidence>
<dbReference type="GO" id="GO:0019693">
    <property type="term" value="P:ribose phosphate metabolic process"/>
    <property type="evidence" value="ECO:0007669"/>
    <property type="project" value="TreeGrafter"/>
</dbReference>
<evidence type="ECO:0000313" key="5">
    <source>
        <dbReference type="EMBL" id="QBJ03657.1"/>
    </source>
</evidence>
<evidence type="ECO:0000313" key="6">
    <source>
        <dbReference type="Proteomes" id="UP000309991"/>
    </source>
</evidence>
<dbReference type="Proteomes" id="UP000309991">
    <property type="component" value="Segment"/>
</dbReference>
<feature type="coiled-coil region" evidence="3">
    <location>
        <begin position="182"/>
        <end position="209"/>
    </location>
</feature>
<keyword evidence="3" id="KW-0175">Coiled coil</keyword>
<dbReference type="Pfam" id="PF00293">
    <property type="entry name" value="NUDIX"/>
    <property type="match status" value="1"/>
</dbReference>
<evidence type="ECO:0000256" key="3">
    <source>
        <dbReference type="SAM" id="Coils"/>
    </source>
</evidence>
<keyword evidence="2" id="KW-0378">Hydrolase</keyword>